<reference evidence="7 8" key="2">
    <citation type="submission" date="2024-05" db="EMBL/GenBank/DDBJ databases">
        <authorList>
            <person name="Chen Y."/>
            <person name="Shah S."/>
            <person name="Dougan E. K."/>
            <person name="Thang M."/>
            <person name="Chan C."/>
        </authorList>
    </citation>
    <scope>NUCLEOTIDE SEQUENCE [LARGE SCALE GENOMIC DNA]</scope>
</reference>
<reference evidence="6" key="1">
    <citation type="submission" date="2022-10" db="EMBL/GenBank/DDBJ databases">
        <authorList>
            <person name="Chen Y."/>
            <person name="Dougan E. K."/>
            <person name="Chan C."/>
            <person name="Rhodes N."/>
            <person name="Thang M."/>
        </authorList>
    </citation>
    <scope>NUCLEOTIDE SEQUENCE</scope>
</reference>
<evidence type="ECO:0000256" key="1">
    <source>
        <dbReference type="ARBA" id="ARBA00022450"/>
    </source>
</evidence>
<gene>
    <name evidence="6" type="ORF">C1SCF055_LOCUS43482</name>
</gene>
<dbReference type="SMART" id="SM00823">
    <property type="entry name" value="PKS_PP"/>
    <property type="match status" value="1"/>
</dbReference>
<feature type="domain" description="Carrier" evidence="5">
    <location>
        <begin position="488"/>
        <end position="565"/>
    </location>
</feature>
<keyword evidence="3" id="KW-0175">Coiled coil</keyword>
<dbReference type="InterPro" id="IPR009081">
    <property type="entry name" value="PP-bd_ACP"/>
</dbReference>
<dbReference type="Gene3D" id="1.25.40.10">
    <property type="entry name" value="Tetratricopeptide repeat domain"/>
    <property type="match status" value="1"/>
</dbReference>
<dbReference type="Pfam" id="PF00550">
    <property type="entry name" value="PP-binding"/>
    <property type="match status" value="1"/>
</dbReference>
<dbReference type="InterPro" id="IPR036736">
    <property type="entry name" value="ACP-like_sf"/>
</dbReference>
<feature type="coiled-coil region" evidence="3">
    <location>
        <begin position="363"/>
        <end position="390"/>
    </location>
</feature>
<evidence type="ECO:0000256" key="3">
    <source>
        <dbReference type="SAM" id="Coils"/>
    </source>
</evidence>
<dbReference type="PROSITE" id="PS50075">
    <property type="entry name" value="CARRIER"/>
    <property type="match status" value="1"/>
</dbReference>
<accession>A0A9P1M4N7</accession>
<dbReference type="SUPFAM" id="SSF47336">
    <property type="entry name" value="ACP-like"/>
    <property type="match status" value="1"/>
</dbReference>
<dbReference type="InterPro" id="IPR020806">
    <property type="entry name" value="PKS_PP-bd"/>
</dbReference>
<dbReference type="AlphaFoldDB" id="A0A9P1M4N7"/>
<feature type="region of interest" description="Disordered" evidence="4">
    <location>
        <begin position="1"/>
        <end position="20"/>
    </location>
</feature>
<dbReference type="EMBL" id="CAMXCT010006722">
    <property type="protein sequence ID" value="CAI4018953.1"/>
    <property type="molecule type" value="Genomic_DNA"/>
</dbReference>
<dbReference type="InterPro" id="IPR011990">
    <property type="entry name" value="TPR-like_helical_dom_sf"/>
</dbReference>
<comment type="caution">
    <text evidence="6">The sequence shown here is derived from an EMBL/GenBank/DDBJ whole genome shotgun (WGS) entry which is preliminary data.</text>
</comment>
<dbReference type="EMBL" id="CAMXCT030006722">
    <property type="protein sequence ID" value="CAL4806265.1"/>
    <property type="molecule type" value="Genomic_DNA"/>
</dbReference>
<evidence type="ECO:0000313" key="8">
    <source>
        <dbReference type="Proteomes" id="UP001152797"/>
    </source>
</evidence>
<evidence type="ECO:0000256" key="4">
    <source>
        <dbReference type="SAM" id="MobiDB-lite"/>
    </source>
</evidence>
<keyword evidence="8" id="KW-1185">Reference proteome</keyword>
<keyword evidence="1" id="KW-0596">Phosphopantetheine</keyword>
<evidence type="ECO:0000259" key="5">
    <source>
        <dbReference type="PROSITE" id="PS50075"/>
    </source>
</evidence>
<dbReference type="Proteomes" id="UP001152797">
    <property type="component" value="Unassembled WGS sequence"/>
</dbReference>
<dbReference type="GO" id="GO:0031177">
    <property type="term" value="F:phosphopantetheine binding"/>
    <property type="evidence" value="ECO:0007669"/>
    <property type="project" value="InterPro"/>
</dbReference>
<dbReference type="Gene3D" id="1.10.1200.10">
    <property type="entry name" value="ACP-like"/>
    <property type="match status" value="1"/>
</dbReference>
<evidence type="ECO:0000313" key="6">
    <source>
        <dbReference type="EMBL" id="CAI4018953.1"/>
    </source>
</evidence>
<proteinExistence type="predicted"/>
<evidence type="ECO:0000256" key="2">
    <source>
        <dbReference type="ARBA" id="ARBA00022553"/>
    </source>
</evidence>
<organism evidence="6">
    <name type="scientific">Cladocopium goreaui</name>
    <dbReference type="NCBI Taxonomy" id="2562237"/>
    <lineage>
        <taxon>Eukaryota</taxon>
        <taxon>Sar</taxon>
        <taxon>Alveolata</taxon>
        <taxon>Dinophyceae</taxon>
        <taxon>Suessiales</taxon>
        <taxon>Symbiodiniaceae</taxon>
        <taxon>Cladocopium</taxon>
    </lineage>
</organism>
<keyword evidence="2" id="KW-0597">Phosphoprotein</keyword>
<feature type="compositionally biased region" description="Basic and acidic residues" evidence="4">
    <location>
        <begin position="1"/>
        <end position="10"/>
    </location>
</feature>
<dbReference type="OrthoDB" id="443742at2759"/>
<name>A0A9P1M4N7_9DINO</name>
<sequence length="570" mass="62235">MSEIRVKSPEVDPPSDVPEPSWCSGVRNLLQNDQAPKALKLADRALREAFKRKDKGGEARARQMQVFVLLKLPGEDPSDIAEVAKKAAEVLKASEDQAAEIWILRVICLLEAEALQVDEAIDVANRMLARARDFSDSRAEALAHLTMAELCRLTGQLEKGQNAAEHAMSLFLRCGDRAGQGATRQALSDLARLDGDSDQAFQAASSGLKYFQGDAKCYVSREISGMAGAFYRQAMALLDLAEEVEALRLAEKAVKVCFSDKMPDWEAQALTVLAQAKLSVCDSKGDGADMNHTLLKVTQLAADRVTRWRPFHRTLLAQALSTLSDGLLRTEAFHSAMASAKDAKRLYGKAGQDLLAAKAQLKLAEAEVGLGRAEQAKEDLEEVFEAFKAAEHFDGQDRVLDLMDVANKALGLPTRAELAEKKRQERQKQQQLLAQQYWAQQQALGAAPANVLPPQMMVQGDVEQGKVEKTQKAELHREASPLELKAGMDVATIKSKVTQVASIIMGGEDDFEADTPLMEAGLTSNTAMVLRDELSKDLPGIKLPMTLSFDYPSVQAIADFVMDQSKMIAG</sequence>
<evidence type="ECO:0000313" key="7">
    <source>
        <dbReference type="EMBL" id="CAL4806265.1"/>
    </source>
</evidence>
<protein>
    <recommendedName>
        <fullName evidence="5">Carrier domain-containing protein</fullName>
    </recommendedName>
</protein>
<dbReference type="SUPFAM" id="SSF48452">
    <property type="entry name" value="TPR-like"/>
    <property type="match status" value="2"/>
</dbReference>
<dbReference type="EMBL" id="CAMXCT020006722">
    <property type="protein sequence ID" value="CAL1172328.1"/>
    <property type="molecule type" value="Genomic_DNA"/>
</dbReference>